<dbReference type="Gene3D" id="2.60.40.420">
    <property type="entry name" value="Cupredoxins - blue copper proteins"/>
    <property type="match status" value="1"/>
</dbReference>
<evidence type="ECO:0000313" key="4">
    <source>
        <dbReference type="Proteomes" id="UP001140091"/>
    </source>
</evidence>
<dbReference type="Proteomes" id="UP001140091">
    <property type="component" value="Unassembled WGS sequence"/>
</dbReference>
<sequence length="466" mass="47696">MVHFTSIISAVALFSTLASGLPSMPRRRQDDSAIGLEVAVSAPNGIPVTNSAELTSQLAREAGQTAAAPAVTVAGGNYGAQQMGAYPPVVSSAPAAPHTTVAAPAHQVTTAPAHVPPPVAHVTTSVAAHVTSSVAAHVTTPVVHTPPPAHVTTSPAALPTYGSGSANWQDANSYQECVQQCVATYGSAPVSYKPTATNTANYGTGATHTVIVAPTQGVLRYIPFAVNATVGDTIKFMWGANNHTVTKSSALLPCNRSGDALFASGTQNKDFVFTQVVNETSPTYFFCATATHCQKGMFGIVNPTTNFAAATSFGNKIQGIAANNSDVQSYASYTRQQTASNNLAARWGSNIDMAAFPDWAQSVVAENVLYTRNFLAANPEVLKEDGSIDLSTADSTPLAIPQDLAAALASASAPATTIAAPTATSSAPAETTTGTTESLNNSGAMSSASPRLLVAGMAILATYILL</sequence>
<comment type="caution">
    <text evidence="3">The sequence shown here is derived from an EMBL/GenBank/DDBJ whole genome shotgun (WGS) entry which is preliminary data.</text>
</comment>
<feature type="signal peptide" evidence="2">
    <location>
        <begin position="1"/>
        <end position="20"/>
    </location>
</feature>
<proteinExistence type="predicted"/>
<evidence type="ECO:0008006" key="5">
    <source>
        <dbReference type="Google" id="ProtNLM"/>
    </source>
</evidence>
<feature type="chain" id="PRO_5040857914" description="Phytocyanin domain-containing protein" evidence="2">
    <location>
        <begin position="21"/>
        <end position="466"/>
    </location>
</feature>
<gene>
    <name evidence="3" type="ORF">H1R20_g15194</name>
</gene>
<keyword evidence="2" id="KW-0732">Signal</keyword>
<dbReference type="SUPFAM" id="SSF49503">
    <property type="entry name" value="Cupredoxins"/>
    <property type="match status" value="1"/>
</dbReference>
<dbReference type="OrthoDB" id="2331100at2759"/>
<dbReference type="AlphaFoldDB" id="A0A9W8IZR5"/>
<protein>
    <recommendedName>
        <fullName evidence="5">Phytocyanin domain-containing protein</fullName>
    </recommendedName>
</protein>
<dbReference type="InterPro" id="IPR008972">
    <property type="entry name" value="Cupredoxin"/>
</dbReference>
<evidence type="ECO:0000256" key="2">
    <source>
        <dbReference type="SAM" id="SignalP"/>
    </source>
</evidence>
<name>A0A9W8IZR5_9AGAR</name>
<feature type="compositionally biased region" description="Low complexity" evidence="1">
    <location>
        <begin position="419"/>
        <end position="439"/>
    </location>
</feature>
<dbReference type="PANTHER" id="PTHR34883:SF15">
    <property type="entry name" value="EXTRACELLULAR SERINE-RICH PROTEIN"/>
    <property type="match status" value="1"/>
</dbReference>
<evidence type="ECO:0000313" key="3">
    <source>
        <dbReference type="EMBL" id="KAJ2921910.1"/>
    </source>
</evidence>
<keyword evidence="4" id="KW-1185">Reference proteome</keyword>
<feature type="region of interest" description="Disordered" evidence="1">
    <location>
        <begin position="419"/>
        <end position="446"/>
    </location>
</feature>
<feature type="non-terminal residue" evidence="3">
    <location>
        <position position="466"/>
    </location>
</feature>
<evidence type="ECO:0000256" key="1">
    <source>
        <dbReference type="SAM" id="MobiDB-lite"/>
    </source>
</evidence>
<dbReference type="PANTHER" id="PTHR34883">
    <property type="entry name" value="SERINE-RICH PROTEIN, PUTATIVE-RELATED-RELATED"/>
    <property type="match status" value="1"/>
</dbReference>
<dbReference type="EMBL" id="JANBPK010001537">
    <property type="protein sequence ID" value="KAJ2921910.1"/>
    <property type="molecule type" value="Genomic_DNA"/>
</dbReference>
<dbReference type="InterPro" id="IPR052953">
    <property type="entry name" value="Ser-rich/MCO-related"/>
</dbReference>
<accession>A0A9W8IZR5</accession>
<reference evidence="3" key="1">
    <citation type="submission" date="2022-06" db="EMBL/GenBank/DDBJ databases">
        <title>Genome Sequence of Candolleomyces eurysporus.</title>
        <authorList>
            <person name="Buettner E."/>
        </authorList>
    </citation>
    <scope>NUCLEOTIDE SEQUENCE</scope>
    <source>
        <strain evidence="3">VTCC 930004</strain>
    </source>
</reference>
<organism evidence="3 4">
    <name type="scientific">Candolleomyces eurysporus</name>
    <dbReference type="NCBI Taxonomy" id="2828524"/>
    <lineage>
        <taxon>Eukaryota</taxon>
        <taxon>Fungi</taxon>
        <taxon>Dikarya</taxon>
        <taxon>Basidiomycota</taxon>
        <taxon>Agaricomycotina</taxon>
        <taxon>Agaricomycetes</taxon>
        <taxon>Agaricomycetidae</taxon>
        <taxon>Agaricales</taxon>
        <taxon>Agaricineae</taxon>
        <taxon>Psathyrellaceae</taxon>
        <taxon>Candolleomyces</taxon>
    </lineage>
</organism>